<reference evidence="6" key="1">
    <citation type="journal article" date="2019" name="Int. J. Syst. Evol. Microbiol.">
        <title>The Global Catalogue of Microorganisms (GCM) 10K type strain sequencing project: providing services to taxonomists for standard genome sequencing and annotation.</title>
        <authorList>
            <consortium name="The Broad Institute Genomics Platform"/>
            <consortium name="The Broad Institute Genome Sequencing Center for Infectious Disease"/>
            <person name="Wu L."/>
            <person name="Ma J."/>
        </authorList>
    </citation>
    <scope>NUCLEOTIDE SEQUENCE [LARGE SCALE GENOMIC DNA]</scope>
    <source>
        <strain evidence="6">CGMCC 4.7178</strain>
    </source>
</reference>
<gene>
    <name evidence="5" type="ORF">GCM10012287_02530</name>
</gene>
<accession>A0ABQ2LR88</accession>
<evidence type="ECO:0000313" key="6">
    <source>
        <dbReference type="Proteomes" id="UP000631535"/>
    </source>
</evidence>
<dbReference type="EMBL" id="BMMP01000001">
    <property type="protein sequence ID" value="GGO42205.1"/>
    <property type="molecule type" value="Genomic_DNA"/>
</dbReference>
<evidence type="ECO:0000259" key="4">
    <source>
        <dbReference type="Pfam" id="PF00501"/>
    </source>
</evidence>
<dbReference type="InterPro" id="IPR000873">
    <property type="entry name" value="AMP-dep_synth/lig_dom"/>
</dbReference>
<dbReference type="PROSITE" id="PS00455">
    <property type="entry name" value="AMP_BINDING"/>
    <property type="match status" value="1"/>
</dbReference>
<dbReference type="InterPro" id="IPR042099">
    <property type="entry name" value="ANL_N_sf"/>
</dbReference>
<keyword evidence="1" id="KW-0547">Nucleotide-binding</keyword>
<proteinExistence type="predicted"/>
<organism evidence="5 6">
    <name type="scientific">Streptomyces daqingensis</name>
    <dbReference type="NCBI Taxonomy" id="1472640"/>
    <lineage>
        <taxon>Bacteria</taxon>
        <taxon>Bacillati</taxon>
        <taxon>Actinomycetota</taxon>
        <taxon>Actinomycetes</taxon>
        <taxon>Kitasatosporales</taxon>
        <taxon>Streptomycetaceae</taxon>
        <taxon>Streptomyces</taxon>
    </lineage>
</organism>
<dbReference type="Proteomes" id="UP000631535">
    <property type="component" value="Unassembled WGS sequence"/>
</dbReference>
<name>A0ABQ2LR88_9ACTN</name>
<dbReference type="Gene3D" id="3.40.50.12780">
    <property type="entry name" value="N-terminal domain of ligase-like"/>
    <property type="match status" value="1"/>
</dbReference>
<dbReference type="InterPro" id="IPR020845">
    <property type="entry name" value="AMP-binding_CS"/>
</dbReference>
<keyword evidence="2" id="KW-0067">ATP-binding</keyword>
<evidence type="ECO:0000256" key="3">
    <source>
        <dbReference type="SAM" id="MobiDB-lite"/>
    </source>
</evidence>
<feature type="compositionally biased region" description="Low complexity" evidence="3">
    <location>
        <begin position="447"/>
        <end position="458"/>
    </location>
</feature>
<dbReference type="PANTHER" id="PTHR43272">
    <property type="entry name" value="LONG-CHAIN-FATTY-ACID--COA LIGASE"/>
    <property type="match status" value="1"/>
</dbReference>
<dbReference type="Pfam" id="PF23562">
    <property type="entry name" value="AMP-binding_C_3"/>
    <property type="match status" value="1"/>
</dbReference>
<sequence>MRDYSCPPLVRPMRSGGLADSVYETAAREPGLPQLARRDSPDGSTGPWREMTAAAFAEKVLGLAKGLLAEGVGFGDKVAVMTRTRYEWTVFSYALWSIGAQAVPIYPTSSPEQLRWVLSDSESCAVVVEHEDHAMTVGSVCGGLQSLRHIWQLDAGCVEWLTESGRLVDESEVHRHRVAVRPDMTAAVIYTSGTTGRPRGCAITHANLAVECDTLIAGWGGLMGEPGQQPAILAFLPVGHVYGLMVTVLCVRGGYLLGHQPEMAVRDLVPALESFRPTCLFAVPLIFEKVYARARMLAVRSGRGDLFERAMDIATRYAEAVEAQSLGKGTGPSTGLKARHAVYERLVYRQLRSVLGGRTSNVVSGGSTLSRDLGLALAGAGITVYDGYGLTETTAAVTAQPPGRPRFGTVGRPMPGAAVHIAEDSEVWVRGPMVFPGYTGLAESRAESQQAAQAERAAWGGEPGPAAHAETGHLGSPLRPNNEEMLHDGWLGTGDVGHLDDGYLVITGRKKDVIITSGGRSVAPMVLETRLRAHPLISQALVVGDDRPYVAALLTLDPEVLQHWRSAMEQYGPSRPGSYNMTEELEREVQRAVAAANTVVSKAESIRAFRIMSGEFSMEDGLVTPSLKLRRGAITRKYAAEIEELYAR</sequence>
<dbReference type="SUPFAM" id="SSF56801">
    <property type="entry name" value="Acetyl-CoA synthetase-like"/>
    <property type="match status" value="1"/>
</dbReference>
<feature type="region of interest" description="Disordered" evidence="3">
    <location>
        <begin position="446"/>
        <end position="472"/>
    </location>
</feature>
<evidence type="ECO:0000313" key="5">
    <source>
        <dbReference type="EMBL" id="GGO42205.1"/>
    </source>
</evidence>
<dbReference type="Pfam" id="PF00501">
    <property type="entry name" value="AMP-binding"/>
    <property type="match status" value="1"/>
</dbReference>
<protein>
    <submittedName>
        <fullName evidence="5">Long-chain acyl-CoA synthetase</fullName>
    </submittedName>
</protein>
<dbReference type="CDD" id="cd05907">
    <property type="entry name" value="VL_LC_FACS_like"/>
    <property type="match status" value="1"/>
</dbReference>
<dbReference type="PANTHER" id="PTHR43272:SF33">
    <property type="entry name" value="AMP-BINDING DOMAIN-CONTAINING PROTEIN-RELATED"/>
    <property type="match status" value="1"/>
</dbReference>
<evidence type="ECO:0000256" key="2">
    <source>
        <dbReference type="ARBA" id="ARBA00022840"/>
    </source>
</evidence>
<keyword evidence="6" id="KW-1185">Reference proteome</keyword>
<comment type="caution">
    <text evidence="5">The sequence shown here is derived from an EMBL/GenBank/DDBJ whole genome shotgun (WGS) entry which is preliminary data.</text>
</comment>
<evidence type="ECO:0000256" key="1">
    <source>
        <dbReference type="ARBA" id="ARBA00022741"/>
    </source>
</evidence>
<dbReference type="RefSeq" id="WP_189035147.1">
    <property type="nucleotide sequence ID" value="NZ_BMMP01000001.1"/>
</dbReference>
<feature type="domain" description="AMP-dependent synthetase/ligase" evidence="4">
    <location>
        <begin position="25"/>
        <end position="438"/>
    </location>
</feature>